<feature type="signal peptide" evidence="8">
    <location>
        <begin position="1"/>
        <end position="22"/>
    </location>
</feature>
<keyword evidence="5 8" id="KW-0378">Hydrolase</keyword>
<sequence length="592" mass="64297">MENIGPILHALLVLSLFPFSQARNFCPGLLPSGSCSPANFEDVLRPYSATIETINTVSNNSCYGEDVADNVFYGLCPAFSSSLADIAQAQCNYALVLPPSCAMIVKMGNYRFGLIMPESGVWGNSFMATGGFSFAGGINWREMWAGAYYYKMAVMSTDQGHKGGMSDQRWAKGNPGAREDWGYRALSGSVPVAKDIIQRYYGKPANHSYFAGCSTSGRQGLKQIQVDPASFDGLLIGAPAWDQEHLMPWVAKLADIDPPDTPGSVHRTPTQYAFIVDGVRNGCDSQDNVTDGVIMDPAACNITDIAQSLSCDNNTSPDCLTRAQASTLVALHHNLTITVDGKPQSVFPGPEPGAEANLLTFVDPTSGEYAPAAKPYGFDWQWPINFLTNYKVGYNYTDQIVLDAETEKPGNASPNASATNWTALNDRGGKVMMYHSLADGIIPTKSSLQYYQEVVKAAPEHDDFMLYYQVPGMGHCLWSDSYPVAPSVPGTPPLLQQYRAPWFLSAATQGSAALGSNLTGLVNNATTDMFAALIKWVETKSDKPHDIITTTFNATDRYNTPFAQRPVCPYPQRAQYIGGSSDFNVTTSWKCI</sequence>
<evidence type="ECO:0000313" key="9">
    <source>
        <dbReference type="EMBL" id="KAK8052730.1"/>
    </source>
</evidence>
<gene>
    <name evidence="9" type="ORF">PG996_012031</name>
</gene>
<feature type="chain" id="PRO_5044952174" description="Carboxylic ester hydrolase" evidence="8">
    <location>
        <begin position="23"/>
        <end position="592"/>
    </location>
</feature>
<keyword evidence="4 8" id="KW-0732">Signal</keyword>
<accession>A0ABR1U3S9</accession>
<dbReference type="Pfam" id="PF07519">
    <property type="entry name" value="Tannase"/>
    <property type="match status" value="1"/>
</dbReference>
<protein>
    <recommendedName>
        <fullName evidence="8">Carboxylic ester hydrolase</fullName>
        <ecNumber evidence="8">3.1.1.-</ecNumber>
    </recommendedName>
</protein>
<dbReference type="PANTHER" id="PTHR33938">
    <property type="entry name" value="FERULOYL ESTERASE B-RELATED"/>
    <property type="match status" value="1"/>
</dbReference>
<keyword evidence="7" id="KW-1015">Disulfide bond</keyword>
<evidence type="ECO:0000256" key="7">
    <source>
        <dbReference type="ARBA" id="ARBA00023157"/>
    </source>
</evidence>
<proteinExistence type="inferred from homology"/>
<dbReference type="EMBL" id="JAQQWM010000008">
    <property type="protein sequence ID" value="KAK8052730.1"/>
    <property type="molecule type" value="Genomic_DNA"/>
</dbReference>
<evidence type="ECO:0000256" key="1">
    <source>
        <dbReference type="ARBA" id="ARBA00006249"/>
    </source>
</evidence>
<evidence type="ECO:0000256" key="4">
    <source>
        <dbReference type="ARBA" id="ARBA00022729"/>
    </source>
</evidence>
<evidence type="ECO:0000256" key="5">
    <source>
        <dbReference type="ARBA" id="ARBA00022801"/>
    </source>
</evidence>
<comment type="caution">
    <text evidence="9">The sequence shown here is derived from an EMBL/GenBank/DDBJ whole genome shotgun (WGS) entry which is preliminary data.</text>
</comment>
<dbReference type="InterPro" id="IPR011118">
    <property type="entry name" value="Tannase/feruloyl_esterase"/>
</dbReference>
<evidence type="ECO:0000313" key="10">
    <source>
        <dbReference type="Proteomes" id="UP001446871"/>
    </source>
</evidence>
<dbReference type="SUPFAM" id="SSF53474">
    <property type="entry name" value="alpha/beta-Hydrolases"/>
    <property type="match status" value="1"/>
</dbReference>
<organism evidence="9 10">
    <name type="scientific">Apiospora saccharicola</name>
    <dbReference type="NCBI Taxonomy" id="335842"/>
    <lineage>
        <taxon>Eukaryota</taxon>
        <taxon>Fungi</taxon>
        <taxon>Dikarya</taxon>
        <taxon>Ascomycota</taxon>
        <taxon>Pezizomycotina</taxon>
        <taxon>Sordariomycetes</taxon>
        <taxon>Xylariomycetidae</taxon>
        <taxon>Amphisphaeriales</taxon>
        <taxon>Apiosporaceae</taxon>
        <taxon>Apiospora</taxon>
    </lineage>
</organism>
<evidence type="ECO:0000256" key="6">
    <source>
        <dbReference type="ARBA" id="ARBA00022837"/>
    </source>
</evidence>
<evidence type="ECO:0000256" key="2">
    <source>
        <dbReference type="ARBA" id="ARBA00022487"/>
    </source>
</evidence>
<keyword evidence="6" id="KW-0106">Calcium</keyword>
<evidence type="ECO:0000256" key="8">
    <source>
        <dbReference type="RuleBase" id="RU361238"/>
    </source>
</evidence>
<comment type="similarity">
    <text evidence="1 8">Belongs to the tannase family.</text>
</comment>
<name>A0ABR1U3S9_9PEZI</name>
<dbReference type="EC" id="3.1.1.-" evidence="8"/>
<evidence type="ECO:0000256" key="3">
    <source>
        <dbReference type="ARBA" id="ARBA00022723"/>
    </source>
</evidence>
<keyword evidence="2" id="KW-0719">Serine esterase</keyword>
<keyword evidence="10" id="KW-1185">Reference proteome</keyword>
<dbReference type="Proteomes" id="UP001446871">
    <property type="component" value="Unassembled WGS sequence"/>
</dbReference>
<dbReference type="InterPro" id="IPR029058">
    <property type="entry name" value="AB_hydrolase_fold"/>
</dbReference>
<keyword evidence="3" id="KW-0479">Metal-binding</keyword>
<dbReference type="PANTHER" id="PTHR33938:SF2">
    <property type="entry name" value="CARBOXYLIC ESTER HYDROLASE"/>
    <property type="match status" value="1"/>
</dbReference>
<reference evidence="9 10" key="1">
    <citation type="submission" date="2023-01" db="EMBL/GenBank/DDBJ databases">
        <title>Analysis of 21 Apiospora genomes using comparative genomics revels a genus with tremendous synthesis potential of carbohydrate active enzymes and secondary metabolites.</title>
        <authorList>
            <person name="Sorensen T."/>
        </authorList>
    </citation>
    <scope>NUCLEOTIDE SEQUENCE [LARGE SCALE GENOMIC DNA]</scope>
    <source>
        <strain evidence="9 10">CBS 83171</strain>
    </source>
</reference>